<accession>A0AAE4AMP0</accession>
<dbReference type="AlphaFoldDB" id="A0AAE4AMP0"/>
<dbReference type="EMBL" id="JAUSVL010000001">
    <property type="protein sequence ID" value="MDQ0288701.1"/>
    <property type="molecule type" value="Genomic_DNA"/>
</dbReference>
<protein>
    <submittedName>
        <fullName evidence="1">Uncharacterized protein</fullName>
    </submittedName>
</protein>
<gene>
    <name evidence="1" type="ORF">J3R75_000808</name>
</gene>
<name>A0AAE4AMP0_9BACT</name>
<dbReference type="Proteomes" id="UP001238163">
    <property type="component" value="Unassembled WGS sequence"/>
</dbReference>
<organism evidence="1 2">
    <name type="scientific">Oligosphaera ethanolica</name>
    <dbReference type="NCBI Taxonomy" id="760260"/>
    <lineage>
        <taxon>Bacteria</taxon>
        <taxon>Pseudomonadati</taxon>
        <taxon>Lentisphaerota</taxon>
        <taxon>Oligosphaeria</taxon>
        <taxon>Oligosphaerales</taxon>
        <taxon>Oligosphaeraceae</taxon>
        <taxon>Oligosphaera</taxon>
    </lineage>
</organism>
<reference evidence="1" key="1">
    <citation type="submission" date="2023-07" db="EMBL/GenBank/DDBJ databases">
        <title>Genomic Encyclopedia of Type Strains, Phase IV (KMG-IV): sequencing the most valuable type-strain genomes for metagenomic binning, comparative biology and taxonomic classification.</title>
        <authorList>
            <person name="Goeker M."/>
        </authorList>
    </citation>
    <scope>NUCLEOTIDE SEQUENCE</scope>
    <source>
        <strain evidence="1">DSM 24202</strain>
    </source>
</reference>
<evidence type="ECO:0000313" key="1">
    <source>
        <dbReference type="EMBL" id="MDQ0288701.1"/>
    </source>
</evidence>
<proteinExistence type="predicted"/>
<sequence>MDWTMETFWTVGKDSRRLRLIGQLPGLLGSRPFLGFVPGRTDHVARSAKFGPEGRTMHSPG</sequence>
<evidence type="ECO:0000313" key="2">
    <source>
        <dbReference type="Proteomes" id="UP001238163"/>
    </source>
</evidence>
<keyword evidence="2" id="KW-1185">Reference proteome</keyword>
<comment type="caution">
    <text evidence="1">The sequence shown here is derived from an EMBL/GenBank/DDBJ whole genome shotgun (WGS) entry which is preliminary data.</text>
</comment>